<organism evidence="4 5">
    <name type="scientific">Psychrosphaera algicola</name>
    <dbReference type="NCBI Taxonomy" id="3023714"/>
    <lineage>
        <taxon>Bacteria</taxon>
        <taxon>Pseudomonadati</taxon>
        <taxon>Pseudomonadota</taxon>
        <taxon>Gammaproteobacteria</taxon>
        <taxon>Alteromonadales</taxon>
        <taxon>Pseudoalteromonadaceae</taxon>
        <taxon>Psychrosphaera</taxon>
    </lineage>
</organism>
<dbReference type="InterPro" id="IPR000524">
    <property type="entry name" value="Tscrpt_reg_HTH_GntR"/>
</dbReference>
<dbReference type="PRINTS" id="PR00035">
    <property type="entry name" value="HTHGNTR"/>
</dbReference>
<proteinExistence type="predicted"/>
<evidence type="ECO:0000256" key="3">
    <source>
        <dbReference type="ARBA" id="ARBA00023163"/>
    </source>
</evidence>
<dbReference type="InterPro" id="IPR036388">
    <property type="entry name" value="WH-like_DNA-bd_sf"/>
</dbReference>
<evidence type="ECO:0000313" key="5">
    <source>
        <dbReference type="Proteomes" id="UP001528411"/>
    </source>
</evidence>
<comment type="caution">
    <text evidence="4">The sequence shown here is derived from an EMBL/GenBank/DDBJ whole genome shotgun (WGS) entry which is preliminary data.</text>
</comment>
<keyword evidence="1" id="KW-0805">Transcription regulation</keyword>
<dbReference type="InterPro" id="IPR036390">
    <property type="entry name" value="WH_DNA-bd_sf"/>
</dbReference>
<sequence length="121" mass="14025">MRNNILRNDNDEGTELSNKTYLFKNSINQMLDLISNLEAGQTKMPNDIELTKLLSISRTTVRTCVEELIKTGVIKRDGFNKIVLRPPTKEDYYEIDEQNSTKEVQIEKYFLNLINTSQLLP</sequence>
<evidence type="ECO:0000256" key="2">
    <source>
        <dbReference type="ARBA" id="ARBA00023125"/>
    </source>
</evidence>
<gene>
    <name evidence="4" type="ORF">PN838_11545</name>
</gene>
<keyword evidence="3" id="KW-0804">Transcription</keyword>
<dbReference type="RefSeq" id="WP_272180756.1">
    <property type="nucleotide sequence ID" value="NZ_JAQOMS010000002.1"/>
</dbReference>
<protein>
    <submittedName>
        <fullName evidence="4">Uncharacterized protein</fullName>
    </submittedName>
</protein>
<evidence type="ECO:0000313" key="4">
    <source>
        <dbReference type="EMBL" id="MDC2889292.1"/>
    </source>
</evidence>
<dbReference type="Gene3D" id="1.10.10.10">
    <property type="entry name" value="Winged helix-like DNA-binding domain superfamily/Winged helix DNA-binding domain"/>
    <property type="match status" value="1"/>
</dbReference>
<dbReference type="SUPFAM" id="SSF46785">
    <property type="entry name" value="Winged helix' DNA-binding domain"/>
    <property type="match status" value="1"/>
</dbReference>
<evidence type="ECO:0000256" key="1">
    <source>
        <dbReference type="ARBA" id="ARBA00023015"/>
    </source>
</evidence>
<reference evidence="4 5" key="1">
    <citation type="submission" date="2023-01" db="EMBL/GenBank/DDBJ databases">
        <title>Psychrosphaera sp. nov., isolated from marine algae.</title>
        <authorList>
            <person name="Bayburt H."/>
            <person name="Choi B.J."/>
            <person name="Kim J.M."/>
            <person name="Choi D.G."/>
            <person name="Jeon C.O."/>
        </authorList>
    </citation>
    <scope>NUCLEOTIDE SEQUENCE [LARGE SCALE GENOMIC DNA]</scope>
    <source>
        <strain evidence="4 5">G1-22</strain>
    </source>
</reference>
<keyword evidence="2" id="KW-0238">DNA-binding</keyword>
<dbReference type="EMBL" id="JAQOMS010000002">
    <property type="protein sequence ID" value="MDC2889292.1"/>
    <property type="molecule type" value="Genomic_DNA"/>
</dbReference>
<name>A0ABT5FEA9_9GAMM</name>
<dbReference type="Proteomes" id="UP001528411">
    <property type="component" value="Unassembled WGS sequence"/>
</dbReference>
<accession>A0ABT5FEA9</accession>
<keyword evidence="5" id="KW-1185">Reference proteome</keyword>